<dbReference type="AlphaFoldDB" id="A0A1N7S0A7"/>
<dbReference type="GO" id="GO:0005829">
    <property type="term" value="C:cytosol"/>
    <property type="evidence" value="ECO:0007669"/>
    <property type="project" value="TreeGrafter"/>
</dbReference>
<dbReference type="InterPro" id="IPR006175">
    <property type="entry name" value="YjgF/YER057c/UK114"/>
</dbReference>
<evidence type="ECO:0000256" key="1">
    <source>
        <dbReference type="ARBA" id="ARBA00010552"/>
    </source>
</evidence>
<keyword evidence="3" id="KW-1185">Reference proteome</keyword>
<comment type="similarity">
    <text evidence="1">Belongs to the RutC family.</text>
</comment>
<comment type="caution">
    <text evidence="2">The sequence shown here is derived from an EMBL/GenBank/DDBJ whole genome shotgun (WGS) entry which is preliminary data.</text>
</comment>
<dbReference type="Gene3D" id="3.30.1330.40">
    <property type="entry name" value="RutC-like"/>
    <property type="match status" value="1"/>
</dbReference>
<accession>A0A1N7S0A7</accession>
<dbReference type="PANTHER" id="PTHR11803">
    <property type="entry name" value="2-IMINOBUTANOATE/2-IMINOPROPANOATE DEAMINASE RIDA"/>
    <property type="match status" value="1"/>
</dbReference>
<dbReference type="OrthoDB" id="9809792at2"/>
<evidence type="ECO:0000313" key="3">
    <source>
        <dbReference type="Proteomes" id="UP000195569"/>
    </source>
</evidence>
<dbReference type="PANTHER" id="PTHR11803:SF58">
    <property type="entry name" value="PROTEIN HMF1-RELATED"/>
    <property type="match status" value="1"/>
</dbReference>
<name>A0A1N7S0A7_9BURK</name>
<dbReference type="SUPFAM" id="SSF55298">
    <property type="entry name" value="YjgF-like"/>
    <property type="match status" value="1"/>
</dbReference>
<evidence type="ECO:0000313" key="2">
    <source>
        <dbReference type="EMBL" id="SIT40743.1"/>
    </source>
</evidence>
<protein>
    <submittedName>
        <fullName evidence="2">Translation initiation inhibitor, yjgF family</fullName>
    </submittedName>
</protein>
<dbReference type="InterPro" id="IPR035959">
    <property type="entry name" value="RutC-like_sf"/>
</dbReference>
<reference evidence="2" key="1">
    <citation type="submission" date="2016-12" db="EMBL/GenBank/DDBJ databases">
        <authorList>
            <person name="Moulin L."/>
        </authorList>
    </citation>
    <scope>NUCLEOTIDE SEQUENCE [LARGE SCALE GENOMIC DNA]</scope>
    <source>
        <strain evidence="2">STM 7183</strain>
    </source>
</reference>
<gene>
    <name evidence="2" type="ORF">BN2476_250049</name>
</gene>
<dbReference type="RefSeq" id="WP_087734619.1">
    <property type="nucleotide sequence ID" value="NZ_CYGY02000025.1"/>
</dbReference>
<dbReference type="Pfam" id="PF01042">
    <property type="entry name" value="Ribonuc_L-PSP"/>
    <property type="match status" value="1"/>
</dbReference>
<dbReference type="GO" id="GO:0019239">
    <property type="term" value="F:deaminase activity"/>
    <property type="evidence" value="ECO:0007669"/>
    <property type="project" value="TreeGrafter"/>
</dbReference>
<proteinExistence type="inferred from homology"/>
<dbReference type="Proteomes" id="UP000195569">
    <property type="component" value="Unassembled WGS sequence"/>
</dbReference>
<sequence>MTTTNLEYLNPESACPAQGLYSHMTRVKAGEMYYVAGQLAVGADGGVVGEGDFDAQFRQVFKNLSDVLAAVGCDFNDIAKFTTYLVSADDIPHFMRLRAEYFPTKFRTKAFAPNTLLIINRLVKPEFRLEVEAIVRARD</sequence>
<organism evidence="2 3">
    <name type="scientific">Paraburkholderia piptadeniae</name>
    <dbReference type="NCBI Taxonomy" id="1701573"/>
    <lineage>
        <taxon>Bacteria</taxon>
        <taxon>Pseudomonadati</taxon>
        <taxon>Pseudomonadota</taxon>
        <taxon>Betaproteobacteria</taxon>
        <taxon>Burkholderiales</taxon>
        <taxon>Burkholderiaceae</taxon>
        <taxon>Paraburkholderia</taxon>
    </lineage>
</organism>
<dbReference type="EMBL" id="CYGY02000025">
    <property type="protein sequence ID" value="SIT40743.1"/>
    <property type="molecule type" value="Genomic_DNA"/>
</dbReference>